<evidence type="ECO:0000313" key="2">
    <source>
        <dbReference type="Proteomes" id="UP000528322"/>
    </source>
</evidence>
<dbReference type="AlphaFoldDB" id="A0A7W8DGC0"/>
<keyword evidence="2" id="KW-1185">Reference proteome</keyword>
<organism evidence="1 2">
    <name type="scientific">Desulfurispira natronophila</name>
    <dbReference type="NCBI Taxonomy" id="682562"/>
    <lineage>
        <taxon>Bacteria</taxon>
        <taxon>Pseudomonadati</taxon>
        <taxon>Chrysiogenota</taxon>
        <taxon>Chrysiogenia</taxon>
        <taxon>Chrysiogenales</taxon>
        <taxon>Chrysiogenaceae</taxon>
        <taxon>Desulfurispira</taxon>
    </lineage>
</organism>
<evidence type="ECO:0000313" key="1">
    <source>
        <dbReference type="EMBL" id="MBB5021331.1"/>
    </source>
</evidence>
<comment type="caution">
    <text evidence="1">The sequence shown here is derived from an EMBL/GenBank/DDBJ whole genome shotgun (WGS) entry which is preliminary data.</text>
</comment>
<gene>
    <name evidence="1" type="ORF">HNR37_000640</name>
</gene>
<dbReference type="Proteomes" id="UP000528322">
    <property type="component" value="Unassembled WGS sequence"/>
</dbReference>
<sequence>MNSHGVDCYDLRNGFFFQRIVISEPMGVTLHTAIDLFFLLAQVDNAIDLSLAVN</sequence>
<reference evidence="1 2" key="1">
    <citation type="submission" date="2020-08" db="EMBL/GenBank/DDBJ databases">
        <title>Genomic Encyclopedia of Type Strains, Phase IV (KMG-IV): sequencing the most valuable type-strain genomes for metagenomic binning, comparative biology and taxonomic classification.</title>
        <authorList>
            <person name="Goeker M."/>
        </authorList>
    </citation>
    <scope>NUCLEOTIDE SEQUENCE [LARGE SCALE GENOMIC DNA]</scope>
    <source>
        <strain evidence="1 2">DSM 22071</strain>
    </source>
</reference>
<protein>
    <submittedName>
        <fullName evidence="1">Uncharacterized protein</fullName>
    </submittedName>
</protein>
<name>A0A7W8DGC0_9BACT</name>
<accession>A0A7W8DGC0</accession>
<proteinExistence type="predicted"/>
<dbReference type="EMBL" id="JACHID010000003">
    <property type="protein sequence ID" value="MBB5021331.1"/>
    <property type="molecule type" value="Genomic_DNA"/>
</dbReference>